<dbReference type="GO" id="GO:0061630">
    <property type="term" value="F:ubiquitin protein ligase activity"/>
    <property type="evidence" value="ECO:0000318"/>
    <property type="project" value="GO_Central"/>
</dbReference>
<dbReference type="OrthoDB" id="5600418at2759"/>
<dbReference type="RefSeq" id="XP_021849133.1">
    <property type="nucleotide sequence ID" value="XM_021993441.1"/>
</dbReference>
<evidence type="ECO:0000256" key="6">
    <source>
        <dbReference type="ARBA" id="ARBA00022833"/>
    </source>
</evidence>
<sequence length="292" mass="33518">MEKHSSSMRRPPSNCPNNKQSKTNSISSSIKGKTCPICLSLISGHRPAVITACFHAYCLRCLLRWSNYKRNCPLCNSHFDSYLSPSSPSSSSFHNHRLLPLSLRRSPDPPRPQRRHAAVVQRLLRRRRDEIHAVNRQSRPVPRRRSFGLVDSAPSEVVTERILQWRASIYKHGISAVPFSGRNLQKLNMSVSRESILHRIEPWIQRELQAILEDPDPTIIVHVATSLYLSSIEKKTEALSTSSADHKDAFLAPLRPFLHELTDAFWHELRCFAESCFTVDTYDEVVEYNKRK</sequence>
<evidence type="ECO:0000256" key="1">
    <source>
        <dbReference type="ARBA" id="ARBA00000900"/>
    </source>
</evidence>
<evidence type="ECO:0000313" key="13">
    <source>
        <dbReference type="RefSeq" id="XP_021849133.1"/>
    </source>
</evidence>
<dbReference type="GO" id="GO:0006513">
    <property type="term" value="P:protein monoubiquitination"/>
    <property type="evidence" value="ECO:0000318"/>
    <property type="project" value="GO_Central"/>
</dbReference>
<dbReference type="PROSITE" id="PS50089">
    <property type="entry name" value="ZF_RING_2"/>
    <property type="match status" value="1"/>
</dbReference>
<evidence type="ECO:0000256" key="2">
    <source>
        <dbReference type="ARBA" id="ARBA00012483"/>
    </source>
</evidence>
<keyword evidence="6" id="KW-0862">Zinc</keyword>
<gene>
    <name evidence="13 14" type="primary">LOC110788805</name>
</gene>
<name>A0A9R0IH14_SPIOL</name>
<accession>A0A9R0IH14</accession>
<evidence type="ECO:0000313" key="12">
    <source>
        <dbReference type="Proteomes" id="UP000813463"/>
    </source>
</evidence>
<keyword evidence="12" id="KW-1185">Reference proteome</keyword>
<organism evidence="12 13">
    <name type="scientific">Spinacia oleracea</name>
    <name type="common">Spinach</name>
    <dbReference type="NCBI Taxonomy" id="3562"/>
    <lineage>
        <taxon>Eukaryota</taxon>
        <taxon>Viridiplantae</taxon>
        <taxon>Streptophyta</taxon>
        <taxon>Embryophyta</taxon>
        <taxon>Tracheophyta</taxon>
        <taxon>Spermatophyta</taxon>
        <taxon>Magnoliopsida</taxon>
        <taxon>eudicotyledons</taxon>
        <taxon>Gunneridae</taxon>
        <taxon>Pentapetalae</taxon>
        <taxon>Caryophyllales</taxon>
        <taxon>Chenopodiaceae</taxon>
        <taxon>Chenopodioideae</taxon>
        <taxon>Anserineae</taxon>
        <taxon>Spinacia</taxon>
    </lineage>
</organism>
<dbReference type="AlphaFoldDB" id="A0A9R0IH14"/>
<dbReference type="Proteomes" id="UP000813463">
    <property type="component" value="Chromosome 3"/>
</dbReference>
<dbReference type="Gene3D" id="3.30.40.10">
    <property type="entry name" value="Zinc/RING finger domain, C3HC4 (zinc finger)"/>
    <property type="match status" value="1"/>
</dbReference>
<keyword evidence="3" id="KW-0808">Transferase</keyword>
<dbReference type="InterPro" id="IPR013083">
    <property type="entry name" value="Znf_RING/FYVE/PHD"/>
</dbReference>
<dbReference type="GO" id="GO:0000209">
    <property type="term" value="P:protein polyubiquitination"/>
    <property type="evidence" value="ECO:0000318"/>
    <property type="project" value="GO_Central"/>
</dbReference>
<keyword evidence="4" id="KW-0479">Metal-binding</keyword>
<dbReference type="Pfam" id="PF13639">
    <property type="entry name" value="zf-RING_2"/>
    <property type="match status" value="1"/>
</dbReference>
<dbReference type="PROSITE" id="PS00518">
    <property type="entry name" value="ZF_RING_1"/>
    <property type="match status" value="1"/>
</dbReference>
<protein>
    <recommendedName>
        <fullName evidence="2">RING-type E3 ubiquitin transferase</fullName>
        <ecNumber evidence="2">2.3.2.27</ecNumber>
    </recommendedName>
</protein>
<dbReference type="InterPro" id="IPR001841">
    <property type="entry name" value="Znf_RING"/>
</dbReference>
<evidence type="ECO:0000256" key="8">
    <source>
        <dbReference type="ARBA" id="ARBA00023163"/>
    </source>
</evidence>
<evidence type="ECO:0000313" key="14">
    <source>
        <dbReference type="RefSeq" id="XP_021849134.1"/>
    </source>
</evidence>
<dbReference type="PANTHER" id="PTHR46077:SF1">
    <property type="entry name" value="TOP1 BINDING ARGININE_SERINE RICH PROTEIN, E3 UBIQUITIN LIGASE"/>
    <property type="match status" value="1"/>
</dbReference>
<evidence type="ECO:0000256" key="4">
    <source>
        <dbReference type="ARBA" id="ARBA00022723"/>
    </source>
</evidence>
<proteinExistence type="predicted"/>
<keyword evidence="8" id="KW-0804">Transcription</keyword>
<evidence type="ECO:0000256" key="9">
    <source>
        <dbReference type="PROSITE-ProRule" id="PRU00175"/>
    </source>
</evidence>
<dbReference type="RefSeq" id="XP_021849134.1">
    <property type="nucleotide sequence ID" value="XM_021993442.1"/>
</dbReference>
<feature type="compositionally biased region" description="Polar residues" evidence="10">
    <location>
        <begin position="15"/>
        <end position="29"/>
    </location>
</feature>
<dbReference type="InterPro" id="IPR017907">
    <property type="entry name" value="Znf_RING_CS"/>
</dbReference>
<feature type="domain" description="RING-type" evidence="11">
    <location>
        <begin position="35"/>
        <end position="76"/>
    </location>
</feature>
<reference evidence="12" key="1">
    <citation type="journal article" date="2021" name="Nat. Commun.">
        <title>Genomic analyses provide insights into spinach domestication and the genetic basis of agronomic traits.</title>
        <authorList>
            <person name="Cai X."/>
            <person name="Sun X."/>
            <person name="Xu C."/>
            <person name="Sun H."/>
            <person name="Wang X."/>
            <person name="Ge C."/>
            <person name="Zhang Z."/>
            <person name="Wang Q."/>
            <person name="Fei Z."/>
            <person name="Jiao C."/>
            <person name="Wang Q."/>
        </authorList>
    </citation>
    <scope>NUCLEOTIDE SEQUENCE [LARGE SCALE GENOMIC DNA]</scope>
    <source>
        <strain evidence="12">cv. Varoflay</strain>
    </source>
</reference>
<dbReference type="KEGG" id="soe:110788805"/>
<dbReference type="GeneID" id="110788805"/>
<keyword evidence="5 9" id="KW-0863">Zinc-finger</keyword>
<dbReference type="EC" id="2.3.2.27" evidence="2"/>
<keyword evidence="7" id="KW-0805">Transcription regulation</keyword>
<evidence type="ECO:0000256" key="5">
    <source>
        <dbReference type="ARBA" id="ARBA00022771"/>
    </source>
</evidence>
<comment type="catalytic activity">
    <reaction evidence="1">
        <text>S-ubiquitinyl-[E2 ubiquitin-conjugating enzyme]-L-cysteine + [acceptor protein]-L-lysine = [E2 ubiquitin-conjugating enzyme]-L-cysteine + N(6)-ubiquitinyl-[acceptor protein]-L-lysine.</text>
        <dbReference type="EC" id="2.3.2.27"/>
    </reaction>
</comment>
<dbReference type="SMART" id="SM00184">
    <property type="entry name" value="RING"/>
    <property type="match status" value="1"/>
</dbReference>
<dbReference type="SUPFAM" id="SSF57850">
    <property type="entry name" value="RING/U-box"/>
    <property type="match status" value="1"/>
</dbReference>
<reference evidence="13 14" key="2">
    <citation type="submission" date="2025-04" db="UniProtKB">
        <authorList>
            <consortium name="RefSeq"/>
        </authorList>
    </citation>
    <scope>IDENTIFICATION</scope>
</reference>
<evidence type="ECO:0000256" key="7">
    <source>
        <dbReference type="ARBA" id="ARBA00023015"/>
    </source>
</evidence>
<evidence type="ECO:0000259" key="11">
    <source>
        <dbReference type="PROSITE" id="PS50089"/>
    </source>
</evidence>
<evidence type="ECO:0000256" key="10">
    <source>
        <dbReference type="SAM" id="MobiDB-lite"/>
    </source>
</evidence>
<feature type="region of interest" description="Disordered" evidence="10">
    <location>
        <begin position="1"/>
        <end position="29"/>
    </location>
</feature>
<dbReference type="GO" id="GO:0008270">
    <property type="term" value="F:zinc ion binding"/>
    <property type="evidence" value="ECO:0007669"/>
    <property type="project" value="UniProtKB-KW"/>
</dbReference>
<dbReference type="PANTHER" id="PTHR46077">
    <property type="entry name" value="E3 UBIQUITIN-PROTEIN LIGASE TOPORS"/>
    <property type="match status" value="1"/>
</dbReference>
<evidence type="ECO:0000256" key="3">
    <source>
        <dbReference type="ARBA" id="ARBA00022679"/>
    </source>
</evidence>